<name>A0ABP3JDV7_9ACTN</name>
<keyword evidence="2" id="KW-1185">Reference proteome</keyword>
<proteinExistence type="predicted"/>
<gene>
    <name evidence="1" type="ORF">GCM10009544_11800</name>
</gene>
<dbReference type="EMBL" id="BAAAHB010000007">
    <property type="protein sequence ID" value="GAA0450610.1"/>
    <property type="molecule type" value="Genomic_DNA"/>
</dbReference>
<organism evidence="1 2">
    <name type="scientific">Streptomyces stramineus</name>
    <dbReference type="NCBI Taxonomy" id="173861"/>
    <lineage>
        <taxon>Bacteria</taxon>
        <taxon>Bacillati</taxon>
        <taxon>Actinomycetota</taxon>
        <taxon>Actinomycetes</taxon>
        <taxon>Kitasatosporales</taxon>
        <taxon>Streptomycetaceae</taxon>
        <taxon>Streptomyces</taxon>
    </lineage>
</organism>
<dbReference type="Proteomes" id="UP001499895">
    <property type="component" value="Unassembled WGS sequence"/>
</dbReference>
<evidence type="ECO:0000313" key="1">
    <source>
        <dbReference type="EMBL" id="GAA0450610.1"/>
    </source>
</evidence>
<protein>
    <submittedName>
        <fullName evidence="1">Uncharacterized protein</fullName>
    </submittedName>
</protein>
<comment type="caution">
    <text evidence="1">The sequence shown here is derived from an EMBL/GenBank/DDBJ whole genome shotgun (WGS) entry which is preliminary data.</text>
</comment>
<reference evidence="2" key="1">
    <citation type="journal article" date="2019" name="Int. J. Syst. Evol. Microbiol.">
        <title>The Global Catalogue of Microorganisms (GCM) 10K type strain sequencing project: providing services to taxonomists for standard genome sequencing and annotation.</title>
        <authorList>
            <consortium name="The Broad Institute Genomics Platform"/>
            <consortium name="The Broad Institute Genome Sequencing Center for Infectious Disease"/>
            <person name="Wu L."/>
            <person name="Ma J."/>
        </authorList>
    </citation>
    <scope>NUCLEOTIDE SEQUENCE [LARGE SCALE GENOMIC DNA]</scope>
    <source>
        <strain evidence="2">JCM 10649</strain>
    </source>
</reference>
<evidence type="ECO:0000313" key="2">
    <source>
        <dbReference type="Proteomes" id="UP001499895"/>
    </source>
</evidence>
<sequence length="61" mass="6678">MEAHSHQKARGSPETVSFAARLTLATDILQPPMCKCPYRVPQLTHGDVPPAIQLTISVNRP</sequence>
<accession>A0ABP3JDV7</accession>